<feature type="non-terminal residue" evidence="2">
    <location>
        <position position="348"/>
    </location>
</feature>
<evidence type="ECO:0000259" key="1">
    <source>
        <dbReference type="Pfam" id="PF01609"/>
    </source>
</evidence>
<dbReference type="AlphaFoldDB" id="D0GIL7"/>
<feature type="domain" description="Transposase IS4-like" evidence="1">
    <location>
        <begin position="171"/>
        <end position="290"/>
    </location>
</feature>
<dbReference type="PANTHER" id="PTHR34614:SF2">
    <property type="entry name" value="TRANSPOSASE IS4-LIKE DOMAIN-CONTAINING PROTEIN"/>
    <property type="match status" value="1"/>
</dbReference>
<reference evidence="2 3" key="1">
    <citation type="submission" date="2009-10" db="EMBL/GenBank/DDBJ databases">
        <authorList>
            <person name="Harkins D.M."/>
            <person name="Madupu R."/>
            <person name="Durkin A.S."/>
            <person name="Torralba M."/>
            <person name="Methe B."/>
            <person name="Sutton G.G."/>
            <person name="Strausberg R.L."/>
            <person name="Nelson K.E."/>
        </authorList>
    </citation>
    <scope>NUCLEOTIDE SEQUENCE [LARGE SCALE GENOMIC DNA]</scope>
    <source>
        <strain evidence="2 3">F0264</strain>
    </source>
</reference>
<dbReference type="Proteomes" id="UP000004226">
    <property type="component" value="Unassembled WGS sequence"/>
</dbReference>
<name>D0GIL7_9FUSO</name>
<gene>
    <name evidence="2" type="ORF">HMPREF0554_1321</name>
</gene>
<dbReference type="EMBL" id="ADAD01000013">
    <property type="protein sequence ID" value="EEY36064.1"/>
    <property type="molecule type" value="Genomic_DNA"/>
</dbReference>
<dbReference type="Pfam" id="PF01609">
    <property type="entry name" value="DDE_Tnp_1"/>
    <property type="match status" value="1"/>
</dbReference>
<evidence type="ECO:0000313" key="2">
    <source>
        <dbReference type="EMBL" id="EEY36064.1"/>
    </source>
</evidence>
<proteinExistence type="predicted"/>
<dbReference type="GO" id="GO:0003677">
    <property type="term" value="F:DNA binding"/>
    <property type="evidence" value="ECO:0007669"/>
    <property type="project" value="InterPro"/>
</dbReference>
<dbReference type="RefSeq" id="WP_006806322.1">
    <property type="nucleotide sequence ID" value="NZ_ADAD01000013.1"/>
</dbReference>
<dbReference type="InterPro" id="IPR002559">
    <property type="entry name" value="Transposase_11"/>
</dbReference>
<accession>D0GIL7</accession>
<organism evidence="2 3">
    <name type="scientific">Pseudoleptotrichia goodfellowii F0264</name>
    <dbReference type="NCBI Taxonomy" id="596323"/>
    <lineage>
        <taxon>Bacteria</taxon>
        <taxon>Fusobacteriati</taxon>
        <taxon>Fusobacteriota</taxon>
        <taxon>Fusobacteriia</taxon>
        <taxon>Fusobacteriales</taxon>
        <taxon>Leptotrichiaceae</taxon>
        <taxon>Pseudoleptotrichia</taxon>
    </lineage>
</organism>
<dbReference type="GO" id="GO:0004803">
    <property type="term" value="F:transposase activity"/>
    <property type="evidence" value="ECO:0007669"/>
    <property type="project" value="InterPro"/>
</dbReference>
<keyword evidence="3" id="KW-1185">Reference proteome</keyword>
<dbReference type="GO" id="GO:0006313">
    <property type="term" value="P:DNA transposition"/>
    <property type="evidence" value="ECO:0007669"/>
    <property type="project" value="InterPro"/>
</dbReference>
<dbReference type="PANTHER" id="PTHR34614">
    <property type="match status" value="1"/>
</dbReference>
<evidence type="ECO:0000313" key="3">
    <source>
        <dbReference type="Proteomes" id="UP000004226"/>
    </source>
</evidence>
<sequence length="348" mass="41220">MASLVFLYNKKYNKTYVYESINYWDKSEKKSKSKRKLIGIKDPLTGQIVPTSTQKKKLEENKAQNDKRKFYGANLLLNLIAKKLGLTSNLKECFPDLYKEILSVAQYLILEKDSPISRYEKWSKIHKTFNRSELTSQRISEMFSEINESGKNNFFKLQAEQLKEDEYWAYDTTSISSYSKAINQMRYGYNKENDTLAQINLAILYGEKSRLPFYYRVLPGNIVDVSTVRRLIKDVQYIGVKKPKLVMDRGFYSKNNIDELMNNKFKFIVGTKSSSKIIKERIEKVKDIKKFTNYIAEYNIYGKKEILMWDDTDKENKKYLYLYVFFDDEKALKEDKDFTEYLIKLKTD</sequence>
<protein>
    <recommendedName>
        <fullName evidence="1">Transposase IS4-like domain-containing protein</fullName>
    </recommendedName>
</protein>
<comment type="caution">
    <text evidence="2">The sequence shown here is derived from an EMBL/GenBank/DDBJ whole genome shotgun (WGS) entry which is preliminary data.</text>
</comment>
<dbReference type="eggNOG" id="COG5421">
    <property type="taxonomic scope" value="Bacteria"/>
</dbReference>